<proteinExistence type="predicted"/>
<dbReference type="GeneID" id="106545608"/>
<organism evidence="2 3">
    <name type="scientific">Thamnophis sirtalis</name>
    <dbReference type="NCBI Taxonomy" id="35019"/>
    <lineage>
        <taxon>Eukaryota</taxon>
        <taxon>Metazoa</taxon>
        <taxon>Chordata</taxon>
        <taxon>Craniata</taxon>
        <taxon>Vertebrata</taxon>
        <taxon>Euteleostomi</taxon>
        <taxon>Lepidosauria</taxon>
        <taxon>Squamata</taxon>
        <taxon>Bifurcata</taxon>
        <taxon>Unidentata</taxon>
        <taxon>Episquamata</taxon>
        <taxon>Toxicofera</taxon>
        <taxon>Serpentes</taxon>
        <taxon>Colubroidea</taxon>
        <taxon>Colubridae</taxon>
        <taxon>Natricinae</taxon>
        <taxon>Thamnophis</taxon>
    </lineage>
</organism>
<dbReference type="RefSeq" id="XP_013917717.1">
    <property type="nucleotide sequence ID" value="XM_014062242.1"/>
</dbReference>
<reference evidence="3" key="1">
    <citation type="submission" date="2025-08" db="UniProtKB">
        <authorList>
            <consortium name="RefSeq"/>
        </authorList>
    </citation>
    <scope>IDENTIFICATION</scope>
    <source>
        <tissue evidence="3">Skeletal muscle</tissue>
    </source>
</reference>
<gene>
    <name evidence="3" type="primary">LOC106545608</name>
</gene>
<evidence type="ECO:0000313" key="2">
    <source>
        <dbReference type="Proteomes" id="UP000504617"/>
    </source>
</evidence>
<feature type="region of interest" description="Disordered" evidence="1">
    <location>
        <begin position="124"/>
        <end position="193"/>
    </location>
</feature>
<sequence>MHGCRTYDMEPNNNGLETLIWERSVYRQLSSRPLSKMSCASPNKPTNEITAVHIVSIQPLDEIGGCHHPNHHEMLSLTSAPDPGIFFEEPNFMECIPFDDMHPHRVYYKGTQVVEMIELPFSPESKESDCPLHKHAHQGSENSEEGPEKTTSSPSSSEPKSEEKLETANVDAEENIASNGDTNHASPSKDPEDGIGMLYTYTVEYQWSPMLKYCTLEEMGYKPLQLLSHPRSPEMYKPQHEDGEVSYSGCRRSVSWEAPSYSVRWTSETEYCGTPPSHCPPPVQRYCPPKYCPPAAKGCPTKQTYCPSVQSYCPPVQRYCPPAQKTRPPIKYCSPPGRKAHPPAQWRLPPVQKCRPTAQSCCRPPAQKFWRPAQRCCPPPQQYCPPAQSYCPPPQPCYPPPQQKYCPPPQPCYPPQQKYCCPPPQPCYPPQQKYCPPPQPSYPLQQKYCAPVQPSCPPPQPCYSPQQKYCAPVQSYCPTPQPCYPPQQQCCLPVQSPQPEICQIKQACKAPLHLLKK</sequence>
<dbReference type="Proteomes" id="UP000504617">
    <property type="component" value="Unplaced"/>
</dbReference>
<feature type="compositionally biased region" description="Low complexity" evidence="1">
    <location>
        <begin position="149"/>
        <end position="158"/>
    </location>
</feature>
<dbReference type="OrthoDB" id="9213397at2759"/>
<feature type="compositionally biased region" description="Polar residues" evidence="1">
    <location>
        <begin position="176"/>
        <end position="186"/>
    </location>
</feature>
<keyword evidence="2" id="KW-1185">Reference proteome</keyword>
<evidence type="ECO:0000256" key="1">
    <source>
        <dbReference type="SAM" id="MobiDB-lite"/>
    </source>
</evidence>
<accession>A0A6I9XUG4</accession>
<protein>
    <submittedName>
        <fullName evidence="3">Pollen-specific leucine-rich repeat extensin-like protein 1</fullName>
    </submittedName>
</protein>
<evidence type="ECO:0000313" key="3">
    <source>
        <dbReference type="RefSeq" id="XP_013917717.1"/>
    </source>
</evidence>
<dbReference type="KEGG" id="tsr:106545608"/>
<name>A0A6I9XUG4_9SAUR</name>
<dbReference type="AlphaFoldDB" id="A0A6I9XUG4"/>